<proteinExistence type="predicted"/>
<dbReference type="AlphaFoldDB" id="A0A6P2CRM5"/>
<accession>A0A6P2CRM5</accession>
<dbReference type="RefSeq" id="WP_162666048.1">
    <property type="nucleotide sequence ID" value="NZ_LR593886.1"/>
</dbReference>
<sequence>MAEKPTPPEGTPVELKFSYRAAGPTVYQDAEVLLKSHLLCSDALKKRIRRVAKSLLDETDELNRLSREFEANREGTVAQLSLLSPSELVDLARGLTEIVLSNKTHQEKVRKVSTCYVGMAEFNRPAVDDIRRQLGLDPLPPDGM</sequence>
<reference evidence="1 2" key="1">
    <citation type="submission" date="2019-05" db="EMBL/GenBank/DDBJ databases">
        <authorList>
            <consortium name="Science for Life Laboratories"/>
        </authorList>
    </citation>
    <scope>NUCLEOTIDE SEQUENCE [LARGE SCALE GENOMIC DNA]</scope>
    <source>
        <strain evidence="1">Soil9</strain>
    </source>
</reference>
<organism evidence="1 2">
    <name type="scientific">Gemmata massiliana</name>
    <dbReference type="NCBI Taxonomy" id="1210884"/>
    <lineage>
        <taxon>Bacteria</taxon>
        <taxon>Pseudomonadati</taxon>
        <taxon>Planctomycetota</taxon>
        <taxon>Planctomycetia</taxon>
        <taxon>Gemmatales</taxon>
        <taxon>Gemmataceae</taxon>
        <taxon>Gemmata</taxon>
    </lineage>
</organism>
<evidence type="ECO:0000313" key="1">
    <source>
        <dbReference type="EMBL" id="VTR90986.1"/>
    </source>
</evidence>
<keyword evidence="2" id="KW-1185">Reference proteome</keyword>
<evidence type="ECO:0000313" key="2">
    <source>
        <dbReference type="Proteomes" id="UP000464178"/>
    </source>
</evidence>
<dbReference type="KEGG" id="gms:SOIL9_67280"/>
<protein>
    <submittedName>
        <fullName evidence="1">Uncharacterized protein</fullName>
    </submittedName>
</protein>
<dbReference type="Proteomes" id="UP000464178">
    <property type="component" value="Chromosome"/>
</dbReference>
<name>A0A6P2CRM5_9BACT</name>
<dbReference type="EMBL" id="LR593886">
    <property type="protein sequence ID" value="VTR90986.1"/>
    <property type="molecule type" value="Genomic_DNA"/>
</dbReference>
<gene>
    <name evidence="1" type="ORF">SOIL9_67280</name>
</gene>